<dbReference type="Pfam" id="PF05721">
    <property type="entry name" value="PhyH"/>
    <property type="match status" value="1"/>
</dbReference>
<organism evidence="1 2">
    <name type="scientific">Paenibacillus psychroresistens</name>
    <dbReference type="NCBI Taxonomy" id="1778678"/>
    <lineage>
        <taxon>Bacteria</taxon>
        <taxon>Bacillati</taxon>
        <taxon>Bacillota</taxon>
        <taxon>Bacilli</taxon>
        <taxon>Bacillales</taxon>
        <taxon>Paenibacillaceae</taxon>
        <taxon>Paenibacillus</taxon>
    </lineage>
</organism>
<name>A0A6B8RHI3_9BACL</name>
<reference evidence="2" key="1">
    <citation type="submission" date="2018-11" db="EMBL/GenBank/DDBJ databases">
        <title>Complete genome sequence of Paenibacillus sp. ML311-T8.</title>
        <authorList>
            <person name="Nam Y.-D."/>
            <person name="Kang J."/>
            <person name="Chung W.-H."/>
            <person name="Park Y.S."/>
        </authorList>
    </citation>
    <scope>NUCLEOTIDE SEQUENCE [LARGE SCALE GENOMIC DNA]</scope>
    <source>
        <strain evidence="2">ML311-T8</strain>
    </source>
</reference>
<dbReference type="PANTHER" id="PTHR37563:SF2">
    <property type="entry name" value="PHYTANOYL-COA DIOXYGENASE FAMILY PROTEIN (AFU_ORTHOLOGUE AFUA_2G03330)"/>
    <property type="match status" value="1"/>
</dbReference>
<dbReference type="Proteomes" id="UP000426246">
    <property type="component" value="Chromosome"/>
</dbReference>
<protein>
    <submittedName>
        <fullName evidence="1">Phytanoyl-CoA dioxygenase</fullName>
    </submittedName>
</protein>
<dbReference type="RefSeq" id="WP_155699835.1">
    <property type="nucleotide sequence ID" value="NZ_CP034235.1"/>
</dbReference>
<dbReference type="EMBL" id="CP034235">
    <property type="protein sequence ID" value="QGQ94826.1"/>
    <property type="molecule type" value="Genomic_DNA"/>
</dbReference>
<keyword evidence="1" id="KW-0560">Oxidoreductase</keyword>
<accession>A0A6B8RHI3</accession>
<dbReference type="InterPro" id="IPR008775">
    <property type="entry name" value="Phytyl_CoA_dOase-like"/>
</dbReference>
<dbReference type="PANTHER" id="PTHR37563">
    <property type="entry name" value="PHYTANOYL-COA DIOXYGENASE FAMILY PROTEIN (AFU_ORTHOLOGUE AFUA_2G03330)"/>
    <property type="match status" value="1"/>
</dbReference>
<dbReference type="GO" id="GO:0016706">
    <property type="term" value="F:2-oxoglutarate-dependent dioxygenase activity"/>
    <property type="evidence" value="ECO:0007669"/>
    <property type="project" value="UniProtKB-ARBA"/>
</dbReference>
<dbReference type="KEGG" id="ppsc:EHS13_08020"/>
<dbReference type="AlphaFoldDB" id="A0A6B8RHI3"/>
<dbReference type="InterPro" id="IPR051961">
    <property type="entry name" value="Fungal_Metabolite_Diox"/>
</dbReference>
<keyword evidence="1" id="KW-0223">Dioxygenase</keyword>
<sequence>MAELQEHIDEFNRQGFTVFRGAISAEWADELHNGLLTYLEEPHLPGQWSGFRSRMFERGEEYIRLIENAPIVDFAEGMLGDKCHMFCMNAFTTKKGKGFDTWHVDEDLFLPLPEGVELDERIQVPTYLITCIYYLVDVAPDMGPTQLIPTSHRSGQYPPADQDPPIYKGLGPISIDARKGDCLIFSGQTWHRGSTNQSDTDRAVQQVMYGKRWISQRFWPFVNYVMPQEVIDYAAGNARLTRLLGLHEHGPYG</sequence>
<dbReference type="OrthoDB" id="9796766at2"/>
<evidence type="ECO:0000313" key="1">
    <source>
        <dbReference type="EMBL" id="QGQ94826.1"/>
    </source>
</evidence>
<gene>
    <name evidence="1" type="ORF">EHS13_08020</name>
</gene>
<dbReference type="SUPFAM" id="SSF51197">
    <property type="entry name" value="Clavaminate synthase-like"/>
    <property type="match status" value="1"/>
</dbReference>
<keyword evidence="2" id="KW-1185">Reference proteome</keyword>
<evidence type="ECO:0000313" key="2">
    <source>
        <dbReference type="Proteomes" id="UP000426246"/>
    </source>
</evidence>
<dbReference type="Gene3D" id="2.60.120.620">
    <property type="entry name" value="q2cbj1_9rhob like domain"/>
    <property type="match status" value="1"/>
</dbReference>
<proteinExistence type="predicted"/>